<evidence type="ECO:0000313" key="2">
    <source>
        <dbReference type="EMBL" id="TEB34014.1"/>
    </source>
</evidence>
<reference evidence="2 3" key="1">
    <citation type="journal article" date="2019" name="Nat. Ecol. Evol.">
        <title>Megaphylogeny resolves global patterns of mushroom evolution.</title>
        <authorList>
            <person name="Varga T."/>
            <person name="Krizsan K."/>
            <person name="Foldi C."/>
            <person name="Dima B."/>
            <person name="Sanchez-Garcia M."/>
            <person name="Sanchez-Ramirez S."/>
            <person name="Szollosi G.J."/>
            <person name="Szarkandi J.G."/>
            <person name="Papp V."/>
            <person name="Albert L."/>
            <person name="Andreopoulos W."/>
            <person name="Angelini C."/>
            <person name="Antonin V."/>
            <person name="Barry K.W."/>
            <person name="Bougher N.L."/>
            <person name="Buchanan P."/>
            <person name="Buyck B."/>
            <person name="Bense V."/>
            <person name="Catcheside P."/>
            <person name="Chovatia M."/>
            <person name="Cooper J."/>
            <person name="Damon W."/>
            <person name="Desjardin D."/>
            <person name="Finy P."/>
            <person name="Geml J."/>
            <person name="Haridas S."/>
            <person name="Hughes K."/>
            <person name="Justo A."/>
            <person name="Karasinski D."/>
            <person name="Kautmanova I."/>
            <person name="Kiss B."/>
            <person name="Kocsube S."/>
            <person name="Kotiranta H."/>
            <person name="LaButti K.M."/>
            <person name="Lechner B.E."/>
            <person name="Liimatainen K."/>
            <person name="Lipzen A."/>
            <person name="Lukacs Z."/>
            <person name="Mihaltcheva S."/>
            <person name="Morgado L.N."/>
            <person name="Niskanen T."/>
            <person name="Noordeloos M.E."/>
            <person name="Ohm R.A."/>
            <person name="Ortiz-Santana B."/>
            <person name="Ovrebo C."/>
            <person name="Racz N."/>
            <person name="Riley R."/>
            <person name="Savchenko A."/>
            <person name="Shiryaev A."/>
            <person name="Soop K."/>
            <person name="Spirin V."/>
            <person name="Szebenyi C."/>
            <person name="Tomsovsky M."/>
            <person name="Tulloss R.E."/>
            <person name="Uehling J."/>
            <person name="Grigoriev I.V."/>
            <person name="Vagvolgyi C."/>
            <person name="Papp T."/>
            <person name="Martin F.M."/>
            <person name="Miettinen O."/>
            <person name="Hibbett D.S."/>
            <person name="Nagy L.G."/>
        </authorList>
    </citation>
    <scope>NUCLEOTIDE SEQUENCE [LARGE SCALE GENOMIC DNA]</scope>
    <source>
        <strain evidence="2 3">FP101781</strain>
    </source>
</reference>
<dbReference type="InterPro" id="IPR046521">
    <property type="entry name" value="DUF6698"/>
</dbReference>
<dbReference type="Proteomes" id="UP000298030">
    <property type="component" value="Unassembled WGS sequence"/>
</dbReference>
<evidence type="ECO:0000256" key="1">
    <source>
        <dbReference type="SAM" id="MobiDB-lite"/>
    </source>
</evidence>
<keyword evidence="3" id="KW-1185">Reference proteome</keyword>
<proteinExistence type="predicted"/>
<organism evidence="2 3">
    <name type="scientific">Coprinellus micaceus</name>
    <name type="common">Glistening ink-cap mushroom</name>
    <name type="synonym">Coprinus micaceus</name>
    <dbReference type="NCBI Taxonomy" id="71717"/>
    <lineage>
        <taxon>Eukaryota</taxon>
        <taxon>Fungi</taxon>
        <taxon>Dikarya</taxon>
        <taxon>Basidiomycota</taxon>
        <taxon>Agaricomycotina</taxon>
        <taxon>Agaricomycetes</taxon>
        <taxon>Agaricomycetidae</taxon>
        <taxon>Agaricales</taxon>
        <taxon>Agaricineae</taxon>
        <taxon>Psathyrellaceae</taxon>
        <taxon>Coprinellus</taxon>
    </lineage>
</organism>
<comment type="caution">
    <text evidence="2">The sequence shown here is derived from an EMBL/GenBank/DDBJ whole genome shotgun (WGS) entry which is preliminary data.</text>
</comment>
<dbReference type="EMBL" id="QPFP01000010">
    <property type="protein sequence ID" value="TEB34014.1"/>
    <property type="molecule type" value="Genomic_DNA"/>
</dbReference>
<dbReference type="OrthoDB" id="3160134at2759"/>
<sequence>MLSPFIFNSDHVFPSSITRGKADPLVSHGRHFGRTVRTFCRVQTLITNGLTRTMQLELERVTEAELSLNELTEQRIYRILLSMSPGLEERLNTGTDDDIIYISNMITKGVNSVRSDDTKSMKSAIVDWITPPRQILNPPIPRNIKTDRGFHHERTGELLCPVNLDWDDPKIRRDLKSGHLTPAGDLWPRFLYQGFEYNSQDPWEGLLRSSLLIMAYKHVFTSPSSVTGGASKATRSSNARIHGMEKVTVPSIAYIATQVRFALSSQAVFSRTDLVTDSEFFYNLVIELLEDPDEEVEIEELLKWWNQQVFPTYLNGNRVVHEDSIISRIKERRRLINAGLWSKDKRGSLPVAGSPRGGGAPDGEQS</sequence>
<dbReference type="AlphaFoldDB" id="A0A4Y7TJ52"/>
<name>A0A4Y7TJ52_COPMI</name>
<dbReference type="Pfam" id="PF20414">
    <property type="entry name" value="DUF6698"/>
    <property type="match status" value="1"/>
</dbReference>
<feature type="region of interest" description="Disordered" evidence="1">
    <location>
        <begin position="344"/>
        <end position="366"/>
    </location>
</feature>
<accession>A0A4Y7TJ52</accession>
<gene>
    <name evidence="2" type="ORF">FA13DRAFT_1626131</name>
</gene>
<feature type="compositionally biased region" description="Gly residues" evidence="1">
    <location>
        <begin position="355"/>
        <end position="366"/>
    </location>
</feature>
<protein>
    <submittedName>
        <fullName evidence="2">Uncharacterized protein</fullName>
    </submittedName>
</protein>
<evidence type="ECO:0000313" key="3">
    <source>
        <dbReference type="Proteomes" id="UP000298030"/>
    </source>
</evidence>